<evidence type="ECO:0000313" key="1">
    <source>
        <dbReference type="EMBL" id="PTU76857.1"/>
    </source>
</evidence>
<keyword evidence="2" id="KW-1185">Reference proteome</keyword>
<name>A0A2T5PGI7_ECTOL</name>
<dbReference type="EMBL" id="QASO01000129">
    <property type="protein sequence ID" value="PTU76857.1"/>
    <property type="molecule type" value="Genomic_DNA"/>
</dbReference>
<organism evidence="1 2">
    <name type="scientific">Ectopseudomonas oleovorans</name>
    <name type="common">Pseudomonas oleovorans</name>
    <dbReference type="NCBI Taxonomy" id="301"/>
    <lineage>
        <taxon>Bacteria</taxon>
        <taxon>Pseudomonadati</taxon>
        <taxon>Pseudomonadota</taxon>
        <taxon>Gammaproteobacteria</taxon>
        <taxon>Pseudomonadales</taxon>
        <taxon>Pseudomonadaceae</taxon>
        <taxon>Ectopseudomonas</taxon>
    </lineage>
</organism>
<accession>A0A2T5PGI7</accession>
<dbReference type="RefSeq" id="WP_108234947.1">
    <property type="nucleotide sequence ID" value="NZ_QASO01000129.1"/>
</dbReference>
<dbReference type="Proteomes" id="UP000244052">
    <property type="component" value="Unassembled WGS sequence"/>
</dbReference>
<comment type="caution">
    <text evidence="1">The sequence shown here is derived from an EMBL/GenBank/DDBJ whole genome shotgun (WGS) entry which is preliminary data.</text>
</comment>
<proteinExistence type="predicted"/>
<dbReference type="AlphaFoldDB" id="A0A2T5PGI7"/>
<sequence>MAGSRKMPYADAIAAIEVSKQWGGGRAISWVPQGGKGFPHSHKCRVTLLINGVIQEGYFLDLYHKKSAIQGVPDKISFSLMVNGARVFALDENGPSDHMNAIGRGLAYFQKKPDHPHVHFPVAEGTEGYAEPIERSPIETLWQAFLERANIKSAPKFTYPTLPNAGQMNLL</sequence>
<gene>
    <name evidence="1" type="ORF">DBO86_22950</name>
</gene>
<evidence type="ECO:0000313" key="2">
    <source>
        <dbReference type="Proteomes" id="UP000244052"/>
    </source>
</evidence>
<protein>
    <submittedName>
        <fullName evidence="1">Uncharacterized protein</fullName>
    </submittedName>
</protein>
<reference evidence="1 2" key="1">
    <citation type="submission" date="2018-04" db="EMBL/GenBank/DDBJ databases">
        <title>Pseudomonas sp. nov., isolated from mangrove soil.</title>
        <authorList>
            <person name="Chen C."/>
        </authorList>
    </citation>
    <scope>NUCLEOTIDE SEQUENCE [LARGE SCALE GENOMIC DNA]</scope>
    <source>
        <strain evidence="1 2">JCM 14246</strain>
    </source>
</reference>